<dbReference type="OMA" id="CESENRD"/>
<dbReference type="SUPFAM" id="SSF57850">
    <property type="entry name" value="RING/U-box"/>
    <property type="match status" value="1"/>
</dbReference>
<name>A0A0D2NFH4_HYPSF</name>
<dbReference type="PROSITE" id="PS51873">
    <property type="entry name" value="TRIAD"/>
    <property type="match status" value="1"/>
</dbReference>
<keyword evidence="1" id="KW-0808">Transferase</keyword>
<evidence type="ECO:0000256" key="5">
    <source>
        <dbReference type="ARBA" id="ARBA00022786"/>
    </source>
</evidence>
<evidence type="ECO:0000313" key="8">
    <source>
        <dbReference type="EMBL" id="KJA15441.1"/>
    </source>
</evidence>
<proteinExistence type="predicted"/>
<gene>
    <name evidence="8" type="ORF">HYPSUDRAFT_367828</name>
</gene>
<accession>A0A0D2NFH4</accession>
<evidence type="ECO:0000313" key="9">
    <source>
        <dbReference type="Proteomes" id="UP000054270"/>
    </source>
</evidence>
<keyword evidence="5" id="KW-0833">Ubl conjugation pathway</keyword>
<dbReference type="AlphaFoldDB" id="A0A0D2NFH4"/>
<keyword evidence="9" id="KW-1185">Reference proteome</keyword>
<evidence type="ECO:0000256" key="2">
    <source>
        <dbReference type="ARBA" id="ARBA00022723"/>
    </source>
</evidence>
<evidence type="ECO:0000259" key="7">
    <source>
        <dbReference type="PROSITE" id="PS51873"/>
    </source>
</evidence>
<organism evidence="8 9">
    <name type="scientific">Hypholoma sublateritium (strain FD-334 SS-4)</name>
    <dbReference type="NCBI Taxonomy" id="945553"/>
    <lineage>
        <taxon>Eukaryota</taxon>
        <taxon>Fungi</taxon>
        <taxon>Dikarya</taxon>
        <taxon>Basidiomycota</taxon>
        <taxon>Agaricomycotina</taxon>
        <taxon>Agaricomycetes</taxon>
        <taxon>Agaricomycetidae</taxon>
        <taxon>Agaricales</taxon>
        <taxon>Agaricineae</taxon>
        <taxon>Strophariaceae</taxon>
        <taxon>Hypholoma</taxon>
    </lineage>
</organism>
<dbReference type="EMBL" id="KN817644">
    <property type="protein sequence ID" value="KJA15441.1"/>
    <property type="molecule type" value="Genomic_DNA"/>
</dbReference>
<protein>
    <recommendedName>
        <fullName evidence="7">RING-type domain-containing protein</fullName>
    </recommendedName>
</protein>
<sequence length="167" mass="18727">MSCTESCSYRTGPLWPCSHELCSQHLRPVINDIVNGTDVNCPSCKAPLRHQEIVQWMAEDVERDYIKLCIAKTVQNNTYGYTVCPSCGNGQYHLGGDKSPIVQCELCEKEYCFSDKIIWTADHDCADYSSVSGKMPENVKPCPTCGGRLRYQAGCRRTTCTNNRTRA</sequence>
<keyword evidence="6" id="KW-0862">Zinc</keyword>
<dbReference type="GO" id="GO:0008270">
    <property type="term" value="F:zinc ion binding"/>
    <property type="evidence" value="ECO:0007669"/>
    <property type="project" value="UniProtKB-KW"/>
</dbReference>
<dbReference type="STRING" id="945553.A0A0D2NFH4"/>
<keyword evidence="4" id="KW-0863">Zinc-finger</keyword>
<dbReference type="OrthoDB" id="10009520at2759"/>
<dbReference type="GO" id="GO:0016740">
    <property type="term" value="F:transferase activity"/>
    <property type="evidence" value="ECO:0007669"/>
    <property type="project" value="UniProtKB-KW"/>
</dbReference>
<reference evidence="9" key="1">
    <citation type="submission" date="2014-04" db="EMBL/GenBank/DDBJ databases">
        <title>Evolutionary Origins and Diversification of the Mycorrhizal Mutualists.</title>
        <authorList>
            <consortium name="DOE Joint Genome Institute"/>
            <consortium name="Mycorrhizal Genomics Consortium"/>
            <person name="Kohler A."/>
            <person name="Kuo A."/>
            <person name="Nagy L.G."/>
            <person name="Floudas D."/>
            <person name="Copeland A."/>
            <person name="Barry K.W."/>
            <person name="Cichocki N."/>
            <person name="Veneault-Fourrey C."/>
            <person name="LaButti K."/>
            <person name="Lindquist E.A."/>
            <person name="Lipzen A."/>
            <person name="Lundell T."/>
            <person name="Morin E."/>
            <person name="Murat C."/>
            <person name="Riley R."/>
            <person name="Ohm R."/>
            <person name="Sun H."/>
            <person name="Tunlid A."/>
            <person name="Henrissat B."/>
            <person name="Grigoriev I.V."/>
            <person name="Hibbett D.S."/>
            <person name="Martin F."/>
        </authorList>
    </citation>
    <scope>NUCLEOTIDE SEQUENCE [LARGE SCALE GENOMIC DNA]</scope>
    <source>
        <strain evidence="9">FD-334 SS-4</strain>
    </source>
</reference>
<evidence type="ECO:0000256" key="1">
    <source>
        <dbReference type="ARBA" id="ARBA00022679"/>
    </source>
</evidence>
<keyword evidence="2" id="KW-0479">Metal-binding</keyword>
<dbReference type="Proteomes" id="UP000054270">
    <property type="component" value="Unassembled WGS sequence"/>
</dbReference>
<keyword evidence="3" id="KW-0677">Repeat</keyword>
<feature type="domain" description="RING-type" evidence="7">
    <location>
        <begin position="1"/>
        <end position="167"/>
    </location>
</feature>
<evidence type="ECO:0000256" key="3">
    <source>
        <dbReference type="ARBA" id="ARBA00022737"/>
    </source>
</evidence>
<evidence type="ECO:0000256" key="6">
    <source>
        <dbReference type="ARBA" id="ARBA00022833"/>
    </source>
</evidence>
<dbReference type="InterPro" id="IPR044066">
    <property type="entry name" value="TRIAD_supradom"/>
</dbReference>
<evidence type="ECO:0000256" key="4">
    <source>
        <dbReference type="ARBA" id="ARBA00022771"/>
    </source>
</evidence>